<accession>A3ZRA3</accession>
<protein>
    <submittedName>
        <fullName evidence="2">Uncharacterized protein</fullName>
    </submittedName>
</protein>
<dbReference type="HOGENOM" id="CLU_543667_0_0_0"/>
<dbReference type="Proteomes" id="UP000004358">
    <property type="component" value="Unassembled WGS sequence"/>
</dbReference>
<gene>
    <name evidence="2" type="ORF">DSM3645_21547</name>
</gene>
<feature type="region of interest" description="Disordered" evidence="1">
    <location>
        <begin position="138"/>
        <end position="163"/>
    </location>
</feature>
<reference evidence="2 3" key="1">
    <citation type="submission" date="2006-02" db="EMBL/GenBank/DDBJ databases">
        <authorList>
            <person name="Amann R."/>
            <person name="Ferriera S."/>
            <person name="Johnson J."/>
            <person name="Kravitz S."/>
            <person name="Halpern A."/>
            <person name="Remington K."/>
            <person name="Beeson K."/>
            <person name="Tran B."/>
            <person name="Rogers Y.-H."/>
            <person name="Friedman R."/>
            <person name="Venter J.C."/>
        </authorList>
    </citation>
    <scope>NUCLEOTIDE SEQUENCE [LARGE SCALE GENOMIC DNA]</scope>
    <source>
        <strain evidence="2 3">DSM 3645</strain>
    </source>
</reference>
<dbReference type="STRING" id="314230.DSM3645_21547"/>
<evidence type="ECO:0000313" key="2">
    <source>
        <dbReference type="EMBL" id="EAQ81199.1"/>
    </source>
</evidence>
<dbReference type="AlphaFoldDB" id="A3ZRA3"/>
<dbReference type="eggNOG" id="ENOG502Z9QH">
    <property type="taxonomic scope" value="Bacteria"/>
</dbReference>
<feature type="compositionally biased region" description="Low complexity" evidence="1">
    <location>
        <begin position="138"/>
        <end position="147"/>
    </location>
</feature>
<evidence type="ECO:0000313" key="3">
    <source>
        <dbReference type="Proteomes" id="UP000004358"/>
    </source>
</evidence>
<name>A3ZRA3_9BACT</name>
<dbReference type="EMBL" id="AANZ01000006">
    <property type="protein sequence ID" value="EAQ81199.1"/>
    <property type="molecule type" value="Genomic_DNA"/>
</dbReference>
<feature type="region of interest" description="Disordered" evidence="1">
    <location>
        <begin position="81"/>
        <end position="104"/>
    </location>
</feature>
<evidence type="ECO:0000256" key="1">
    <source>
        <dbReference type="SAM" id="MobiDB-lite"/>
    </source>
</evidence>
<proteinExistence type="predicted"/>
<comment type="caution">
    <text evidence="2">The sequence shown here is derived from an EMBL/GenBank/DDBJ whole genome shotgun (WGS) entry which is preliminary data.</text>
</comment>
<organism evidence="2 3">
    <name type="scientific">Blastopirellula marina DSM 3645</name>
    <dbReference type="NCBI Taxonomy" id="314230"/>
    <lineage>
        <taxon>Bacteria</taxon>
        <taxon>Pseudomonadati</taxon>
        <taxon>Planctomycetota</taxon>
        <taxon>Planctomycetia</taxon>
        <taxon>Pirellulales</taxon>
        <taxon>Pirellulaceae</taxon>
        <taxon>Blastopirellula</taxon>
    </lineage>
</organism>
<sequence length="501" mass="54659">MSAKGGENLSDFAKFVLIDLVSPSLDSYTPPELWTQLARVCVTLTIVFAPTRMTAMMRTWMTMLTLLLICVGSTFAQEAGRVSSQSTARPIPTVKPPSPLSESDKAAAAPLPAVIAETPGAVANSAWRNPNEAIKTASAYSSDSTAAPMSSAPRSEALPPSGSLLKVKSGLNELPHDQGQVWRDYDITPYTLRVTSTSKPEQAIIDWILRETGTDVWFSEPLGMLHADKNTLRVYHTPEMQQIVRDVVEDFVESQAEVKTLGLRLVTVKSPNWRRLAYRMMQPVSVKTPGIEAWLLSKENAAILLDSLRKRSDYKEHQAANLLIHNGQSSAVSMLKPQTFMRSVRATAAWPGYELQSDQIEAGFSLEVSPLLAPDDKTIDAVLKCSVDQIEKFVNVDIDVPTATGGTQTIQVQIPQMVSWRLHERFRWPSDQVLLISCGVVAQPDMGVSTAASFPLSLSLPSGPARADGLMFVEYLGPAKSKPGQPAITPDAAAIDNRGRY</sequence>